<dbReference type="PROSITE" id="PS01126">
    <property type="entry name" value="EF_TS_1"/>
    <property type="match status" value="1"/>
</dbReference>
<dbReference type="Gene3D" id="3.30.479.20">
    <property type="entry name" value="Elongation factor Ts, dimerisation domain"/>
    <property type="match status" value="1"/>
</dbReference>
<dbReference type="AlphaFoldDB" id="A0A1G2BQY4"/>
<dbReference type="InterPro" id="IPR014039">
    <property type="entry name" value="Transl_elong_EFTs/EF1B_dimer"/>
</dbReference>
<keyword evidence="3 5" id="KW-0251">Elongation factor</keyword>
<evidence type="ECO:0000259" key="6">
    <source>
        <dbReference type="Pfam" id="PF00889"/>
    </source>
</evidence>
<dbReference type="HAMAP" id="MF_00050">
    <property type="entry name" value="EF_Ts"/>
    <property type="match status" value="1"/>
</dbReference>
<dbReference type="InterPro" id="IPR001816">
    <property type="entry name" value="Transl_elong_EFTs/EF1B"/>
</dbReference>
<accession>A0A1G2BQY4</accession>
<dbReference type="Gene3D" id="1.10.286.20">
    <property type="match status" value="1"/>
</dbReference>
<dbReference type="Proteomes" id="UP000178109">
    <property type="component" value="Unassembled WGS sequence"/>
</dbReference>
<feature type="domain" description="Translation elongation factor EFTs/EF1B dimerisation" evidence="6">
    <location>
        <begin position="32"/>
        <end position="188"/>
    </location>
</feature>
<comment type="function">
    <text evidence="5">Associates with the EF-Tu.GDP complex and induces the exchange of GDP to GTP. It remains bound to the aminoacyl-tRNA.EF-Tu.GTP complex up to the GTP hydrolysis stage on the ribosome.</text>
</comment>
<feature type="region of interest" description="Involved in Mg(2+) ion dislocation from EF-Tu" evidence="5">
    <location>
        <begin position="80"/>
        <end position="83"/>
    </location>
</feature>
<dbReference type="SUPFAM" id="SSF54713">
    <property type="entry name" value="Elongation factor Ts (EF-Ts), dimerisation domain"/>
    <property type="match status" value="1"/>
</dbReference>
<dbReference type="FunFam" id="1.10.8.10:FF:000001">
    <property type="entry name" value="Elongation factor Ts"/>
    <property type="match status" value="1"/>
</dbReference>
<organism evidence="7 8">
    <name type="scientific">Candidatus Komeilibacteria bacterium RIFCSPLOWO2_02_FULL_48_11</name>
    <dbReference type="NCBI Taxonomy" id="1798553"/>
    <lineage>
        <taxon>Bacteria</taxon>
        <taxon>Candidatus Komeiliibacteriota</taxon>
    </lineage>
</organism>
<dbReference type="SUPFAM" id="SSF46934">
    <property type="entry name" value="UBA-like"/>
    <property type="match status" value="1"/>
</dbReference>
<dbReference type="InterPro" id="IPR036402">
    <property type="entry name" value="EF-Ts_dimer_sf"/>
</dbReference>
<evidence type="ECO:0000256" key="3">
    <source>
        <dbReference type="ARBA" id="ARBA00022768"/>
    </source>
</evidence>
<comment type="caution">
    <text evidence="7">The sequence shown here is derived from an EMBL/GenBank/DDBJ whole genome shotgun (WGS) entry which is preliminary data.</text>
</comment>
<dbReference type="InterPro" id="IPR018101">
    <property type="entry name" value="Transl_elong_Ts_CS"/>
</dbReference>
<comment type="similarity">
    <text evidence="1 5">Belongs to the EF-Ts family.</text>
</comment>
<dbReference type="FunFam" id="1.10.286.20:FF:000001">
    <property type="entry name" value="Elongation factor Ts"/>
    <property type="match status" value="1"/>
</dbReference>
<evidence type="ECO:0000256" key="1">
    <source>
        <dbReference type="ARBA" id="ARBA00005532"/>
    </source>
</evidence>
<name>A0A1G2BQY4_9BACT</name>
<dbReference type="PROSITE" id="PS01127">
    <property type="entry name" value="EF_TS_2"/>
    <property type="match status" value="1"/>
</dbReference>
<evidence type="ECO:0000313" key="7">
    <source>
        <dbReference type="EMBL" id="OGY91511.1"/>
    </source>
</evidence>
<dbReference type="PANTHER" id="PTHR11741:SF0">
    <property type="entry name" value="ELONGATION FACTOR TS, MITOCHONDRIAL"/>
    <property type="match status" value="1"/>
</dbReference>
<evidence type="ECO:0000256" key="5">
    <source>
        <dbReference type="HAMAP-Rule" id="MF_00050"/>
    </source>
</evidence>
<dbReference type="CDD" id="cd14275">
    <property type="entry name" value="UBA_EF-Ts"/>
    <property type="match status" value="1"/>
</dbReference>
<protein>
    <recommendedName>
        <fullName evidence="2 5">Elongation factor Ts</fullName>
        <shortName evidence="5">EF-Ts</shortName>
    </recommendedName>
</protein>
<gene>
    <name evidence="5 7" type="primary">tsf</name>
    <name evidence="7" type="ORF">A3H70_05275</name>
</gene>
<dbReference type="EMBL" id="MHKO01000044">
    <property type="protein sequence ID" value="OGY91511.1"/>
    <property type="molecule type" value="Genomic_DNA"/>
</dbReference>
<comment type="subcellular location">
    <subcellularLocation>
        <location evidence="5">Cytoplasm</location>
    </subcellularLocation>
</comment>
<reference evidence="7 8" key="1">
    <citation type="journal article" date="2016" name="Nat. Commun.">
        <title>Thousands of microbial genomes shed light on interconnected biogeochemical processes in an aquifer system.</title>
        <authorList>
            <person name="Anantharaman K."/>
            <person name="Brown C.T."/>
            <person name="Hug L.A."/>
            <person name="Sharon I."/>
            <person name="Castelle C.J."/>
            <person name="Probst A.J."/>
            <person name="Thomas B.C."/>
            <person name="Singh A."/>
            <person name="Wilkins M.J."/>
            <person name="Karaoz U."/>
            <person name="Brodie E.L."/>
            <person name="Williams K.H."/>
            <person name="Hubbard S.S."/>
            <person name="Banfield J.F."/>
        </authorList>
    </citation>
    <scope>NUCLEOTIDE SEQUENCE [LARGE SCALE GENOMIC DNA]</scope>
</reference>
<sequence>MSEKELIIKLRQQTGAGIMDIKEALQESGVDEAKAIEFLRKKGQKIAAKRAERQAGEGWIGSYVHSNGKVAGFVSLKCETDFVARNAEFQALAHDLAMHAVASNPIYLKPEDVPAEIIEKEKEIYKAEAAQAGKTGDMVDKIIEGKLSKFYSDVCFLKQPYFKDDAKTVQTLLDEATGKIGEKIEIGEFKRVQI</sequence>
<dbReference type="GO" id="GO:0003746">
    <property type="term" value="F:translation elongation factor activity"/>
    <property type="evidence" value="ECO:0007669"/>
    <property type="project" value="UniProtKB-UniRule"/>
</dbReference>
<evidence type="ECO:0000256" key="4">
    <source>
        <dbReference type="ARBA" id="ARBA00022917"/>
    </source>
</evidence>
<dbReference type="PANTHER" id="PTHR11741">
    <property type="entry name" value="ELONGATION FACTOR TS"/>
    <property type="match status" value="1"/>
</dbReference>
<dbReference type="GO" id="GO:0005737">
    <property type="term" value="C:cytoplasm"/>
    <property type="evidence" value="ECO:0007669"/>
    <property type="project" value="UniProtKB-SubCell"/>
</dbReference>
<evidence type="ECO:0000313" key="8">
    <source>
        <dbReference type="Proteomes" id="UP000178109"/>
    </source>
</evidence>
<dbReference type="STRING" id="1798553.A3H70_05275"/>
<evidence type="ECO:0000256" key="2">
    <source>
        <dbReference type="ARBA" id="ARBA00016956"/>
    </source>
</evidence>
<keyword evidence="5" id="KW-0963">Cytoplasm</keyword>
<dbReference type="InterPro" id="IPR009060">
    <property type="entry name" value="UBA-like_sf"/>
</dbReference>
<proteinExistence type="inferred from homology"/>
<dbReference type="Pfam" id="PF00889">
    <property type="entry name" value="EF_TS"/>
    <property type="match status" value="1"/>
</dbReference>
<keyword evidence="4 5" id="KW-0648">Protein biosynthesis</keyword>
<dbReference type="Gene3D" id="1.10.8.10">
    <property type="entry name" value="DNA helicase RuvA subunit, C-terminal domain"/>
    <property type="match status" value="1"/>
</dbReference>